<accession>A0ABT8FGV5</accession>
<keyword evidence="1" id="KW-0175">Coiled coil</keyword>
<sequence length="1254" mass="131333">MADRSVTVRLRLDTAQAIRNSKEFGDELGRAMDDAERSTRRSGLEIDRLSDRVRLARDAFFTLGPAAVPLTAAVVPALSAVTVGLGVTVAAAGTAALALVGMGDALNTLAEYQLAPTAENLEKVRLEMEKLGPDGAQFAEYLSSLEPQLRQLQDTARAGFLPGAEEGIEQALTALPRVNSLVAELSGTLGDLAADAGSSLAGSEFRGFFDYLDTDAARTLDELARSVGNFAQGFANIIVGLAPATRDFTGGLEESSQAFAEWSRGLEQNDSFQDFVAYIRESGPMAVDALAALAQAASGIVQAAAPLGQTVLPVLTALLEGLAAIASSDIGGPLFTGIAAMVAFNRASDLVTSTLTRLGVSIDRTGVSVQSTGSRFSKFGGYATGVAAVGMAVGMLADEIGRIDPANLDRAMEALQRGEVTSEIEEIADNIEYLGSKTNAIDLGEVVTAFGIFGDSTMDKYADNIEELDQRLARLVETGDSAAAAEIFSSVSELAQAKGADASDVAESFDAYALAVDNAAAASANAADDVRELGAAERMAAYEARNFAAGLAELNGWLDKRAALRGYRQSIDDLAAGLKNGFTREDADRLDNVARGISQVASQIKDKGLRADFLAGARASLERLANGAGPKAEAAISKVIGALDRYGLTKPRDPRLDVDNKPAQRGIDVAGDWLSGFGKQRAVAEVDVENGPALAAIATVKTQLGSIDRYIPVTVHVSRTGDGGGAGLEYVSGGAGADGMTVPGARAPYGDKVHVFVAPGEEVISNRHGQADKNRPALKAANRGAKLAVVGYASGGTVGYSADWEADWLAAGGGTGGRGGRGGGRPIDNRIEILRLQQSIADLTKSLNADGKNKISGLERRIAQAELIQARRELRDARNAPAAEAREARVEQRRNIRAAYAGFEVDADMSVEQIADEIADFRSQLREAGGEWTDQLRAQTADLLESATALELERERRDDLNDTLDEQKQALEQLQSTMDAYSESVARNFLRDGFNQGRDADETTDGLTPEASAAIGARRGQIAAAEADLAVIRSRDDGSVAAAAEASRLLAIIKRNQDEIEELGGDVDDASGDVAKPAQEAVSNLDALREILIEDTKRAQEMAAALELLAEKGLDTTGALGGLYQQLAASGDLETAQGLSELSPEQIDEYERLFTARDTAAAEVAALATQAVYGEQHAVLVEQVAQTTAAIAASTAAIDQLRAAVDNLGADVRNGASRGAAQGVAQVRPAIEQLTAAVQSIARQQSEAARKATP</sequence>
<gene>
    <name evidence="2" type="ORF">QWY28_13215</name>
</gene>
<dbReference type="PANTHER" id="PTHR23159">
    <property type="entry name" value="CENTROSOMAL PROTEIN 2"/>
    <property type="match status" value="1"/>
</dbReference>
<evidence type="ECO:0000256" key="1">
    <source>
        <dbReference type="SAM" id="Coils"/>
    </source>
</evidence>
<organism evidence="2 3">
    <name type="scientific">Nocardioides oceani</name>
    <dbReference type="NCBI Taxonomy" id="3058369"/>
    <lineage>
        <taxon>Bacteria</taxon>
        <taxon>Bacillati</taxon>
        <taxon>Actinomycetota</taxon>
        <taxon>Actinomycetes</taxon>
        <taxon>Propionibacteriales</taxon>
        <taxon>Nocardioidaceae</taxon>
        <taxon>Nocardioides</taxon>
    </lineage>
</organism>
<keyword evidence="3" id="KW-1185">Reference proteome</keyword>
<protein>
    <submittedName>
        <fullName evidence="2">Uncharacterized protein</fullName>
    </submittedName>
</protein>
<dbReference type="PANTHER" id="PTHR23159:SF31">
    <property type="entry name" value="CENTROSOME-ASSOCIATED PROTEIN CEP250 ISOFORM X1"/>
    <property type="match status" value="1"/>
</dbReference>
<dbReference type="RefSeq" id="WP_300953016.1">
    <property type="nucleotide sequence ID" value="NZ_JAUHJQ010000005.1"/>
</dbReference>
<comment type="caution">
    <text evidence="2">The sequence shown here is derived from an EMBL/GenBank/DDBJ whole genome shotgun (WGS) entry which is preliminary data.</text>
</comment>
<evidence type="ECO:0000313" key="2">
    <source>
        <dbReference type="EMBL" id="MDN4173914.1"/>
    </source>
</evidence>
<evidence type="ECO:0000313" key="3">
    <source>
        <dbReference type="Proteomes" id="UP001168620"/>
    </source>
</evidence>
<name>A0ABT8FGV5_9ACTN</name>
<reference evidence="2" key="1">
    <citation type="submission" date="2023-06" db="EMBL/GenBank/DDBJ databases">
        <title>Draft genome sequence of Nocardioides sp. SOB77.</title>
        <authorList>
            <person name="Zhang G."/>
        </authorList>
    </citation>
    <scope>NUCLEOTIDE SEQUENCE</scope>
    <source>
        <strain evidence="2">SOB77</strain>
    </source>
</reference>
<dbReference type="Proteomes" id="UP001168620">
    <property type="component" value="Unassembled WGS sequence"/>
</dbReference>
<dbReference type="EMBL" id="JAUHJQ010000005">
    <property type="protein sequence ID" value="MDN4173914.1"/>
    <property type="molecule type" value="Genomic_DNA"/>
</dbReference>
<feature type="coiled-coil region" evidence="1">
    <location>
        <begin position="950"/>
        <end position="984"/>
    </location>
</feature>
<proteinExistence type="predicted"/>